<feature type="transmembrane region" description="Helical" evidence="1">
    <location>
        <begin position="6"/>
        <end position="33"/>
    </location>
</feature>
<keyword evidence="1" id="KW-1133">Transmembrane helix</keyword>
<reference evidence="3" key="1">
    <citation type="submission" date="2017-04" db="EMBL/GenBank/DDBJ databases">
        <authorList>
            <person name="Varghese N."/>
            <person name="Submissions S."/>
        </authorList>
    </citation>
    <scope>NUCLEOTIDE SEQUENCE [LARGE SCALE GENOMIC DNA]</scope>
    <source>
        <strain evidence="3">LMG 29540</strain>
    </source>
</reference>
<dbReference type="EMBL" id="FXAT01000004">
    <property type="protein sequence ID" value="SMG44268.1"/>
    <property type="molecule type" value="Genomic_DNA"/>
</dbReference>
<dbReference type="STRING" id="1515439.SAMN06265784_104240"/>
<dbReference type="AlphaFoldDB" id="A0A1X7KSX3"/>
<dbReference type="Proteomes" id="UP000193228">
    <property type="component" value="Unassembled WGS sequence"/>
</dbReference>
<keyword evidence="1" id="KW-0812">Transmembrane</keyword>
<protein>
    <submittedName>
        <fullName evidence="2">Uncharacterized protein</fullName>
    </submittedName>
</protein>
<dbReference type="RefSeq" id="WP_167387483.1">
    <property type="nucleotide sequence ID" value="NZ_FXAT01000004.1"/>
</dbReference>
<organism evidence="2 3">
    <name type="scientific">Paraburkholderia susongensis</name>
    <dbReference type="NCBI Taxonomy" id="1515439"/>
    <lineage>
        <taxon>Bacteria</taxon>
        <taxon>Pseudomonadati</taxon>
        <taxon>Pseudomonadota</taxon>
        <taxon>Betaproteobacteria</taxon>
        <taxon>Burkholderiales</taxon>
        <taxon>Burkholderiaceae</taxon>
        <taxon>Paraburkholderia</taxon>
    </lineage>
</organism>
<evidence type="ECO:0000256" key="1">
    <source>
        <dbReference type="SAM" id="Phobius"/>
    </source>
</evidence>
<evidence type="ECO:0000313" key="2">
    <source>
        <dbReference type="EMBL" id="SMG44268.1"/>
    </source>
</evidence>
<gene>
    <name evidence="2" type="ORF">SAMN06265784_104240</name>
</gene>
<keyword evidence="3" id="KW-1185">Reference proteome</keyword>
<name>A0A1X7KSX3_9BURK</name>
<accession>A0A1X7KSX3</accession>
<sequence>MNGVAWTMLILAAMIGAFLFAAIGVVLLVLLLASVSNRLTRNDEEHRDS</sequence>
<proteinExistence type="predicted"/>
<evidence type="ECO:0000313" key="3">
    <source>
        <dbReference type="Proteomes" id="UP000193228"/>
    </source>
</evidence>
<keyword evidence="1" id="KW-0472">Membrane</keyword>